<organism evidence="10 11">
    <name type="scientific">Erythroxylum novogranatense</name>
    <dbReference type="NCBI Taxonomy" id="1862640"/>
    <lineage>
        <taxon>Eukaryota</taxon>
        <taxon>Viridiplantae</taxon>
        <taxon>Streptophyta</taxon>
        <taxon>Embryophyta</taxon>
        <taxon>Tracheophyta</taxon>
        <taxon>Spermatophyta</taxon>
        <taxon>Magnoliopsida</taxon>
        <taxon>eudicotyledons</taxon>
        <taxon>Gunneridae</taxon>
        <taxon>Pentapetalae</taxon>
        <taxon>rosids</taxon>
        <taxon>fabids</taxon>
        <taxon>Malpighiales</taxon>
        <taxon>Erythroxylaceae</taxon>
        <taxon>Erythroxylum</taxon>
    </lineage>
</organism>
<keyword evidence="3" id="KW-0808">Transferase</keyword>
<dbReference type="SMART" id="SM00184">
    <property type="entry name" value="RING"/>
    <property type="match status" value="1"/>
</dbReference>
<evidence type="ECO:0000256" key="5">
    <source>
        <dbReference type="ARBA" id="ARBA00022771"/>
    </source>
</evidence>
<dbReference type="InterPro" id="IPR001841">
    <property type="entry name" value="Znf_RING"/>
</dbReference>
<evidence type="ECO:0000256" key="8">
    <source>
        <dbReference type="PROSITE-ProRule" id="PRU00175"/>
    </source>
</evidence>
<comment type="caution">
    <text evidence="10">The sequence shown here is derived from an EMBL/GenBank/DDBJ whole genome shotgun (WGS) entry which is preliminary data.</text>
</comment>
<evidence type="ECO:0000313" key="10">
    <source>
        <dbReference type="EMBL" id="KAJ8768560.1"/>
    </source>
</evidence>
<evidence type="ECO:0000256" key="4">
    <source>
        <dbReference type="ARBA" id="ARBA00022723"/>
    </source>
</evidence>
<name>A0AAV8TQM2_9ROSI</name>
<dbReference type="SUPFAM" id="SSF57850">
    <property type="entry name" value="RING/U-box"/>
    <property type="match status" value="1"/>
</dbReference>
<evidence type="ECO:0000256" key="6">
    <source>
        <dbReference type="ARBA" id="ARBA00022786"/>
    </source>
</evidence>
<feature type="domain" description="RING-type" evidence="9">
    <location>
        <begin position="157"/>
        <end position="198"/>
    </location>
</feature>
<sequence length="208" mass="22653">MGGCCCCSSKGAELTTEPSYYYYPRASEERVPLSSQHGTVAAISTGLLVDTNLDTIVPDAYTPPPAPIPFDVVLGTPQTPRGPQETYCNKNDGAVQTTNSGIDAETAGVGTQETGPEHKELKESDCKEETNLELNSVKELSKPVESLLLTTVDEDICPICLEEYDGENPKLTTNCEHHFHLACILEWMERSDSCPVCDKEMIINPPID</sequence>
<dbReference type="PANTHER" id="PTHR46463">
    <property type="entry name" value="ZINC FINGER, RING/FYVE/PHD-TYPE"/>
    <property type="match status" value="1"/>
</dbReference>
<dbReference type="GO" id="GO:0061630">
    <property type="term" value="F:ubiquitin protein ligase activity"/>
    <property type="evidence" value="ECO:0007669"/>
    <property type="project" value="UniProtKB-EC"/>
</dbReference>
<dbReference type="Gene3D" id="3.30.40.10">
    <property type="entry name" value="Zinc/RING finger domain, C3HC4 (zinc finger)"/>
    <property type="match status" value="1"/>
</dbReference>
<dbReference type="EMBL" id="JAIWQS010000004">
    <property type="protein sequence ID" value="KAJ8768560.1"/>
    <property type="molecule type" value="Genomic_DNA"/>
</dbReference>
<evidence type="ECO:0000259" key="9">
    <source>
        <dbReference type="PROSITE" id="PS50089"/>
    </source>
</evidence>
<keyword evidence="11" id="KW-1185">Reference proteome</keyword>
<keyword evidence="5 8" id="KW-0863">Zinc-finger</keyword>
<dbReference type="AlphaFoldDB" id="A0AAV8TQM2"/>
<evidence type="ECO:0000256" key="7">
    <source>
        <dbReference type="ARBA" id="ARBA00022833"/>
    </source>
</evidence>
<proteinExistence type="predicted"/>
<dbReference type="FunFam" id="3.30.40.10:FF:000376">
    <property type="entry name" value="Putative E3 ubiquitin-protein ligase RHB1A"/>
    <property type="match status" value="1"/>
</dbReference>
<dbReference type="GO" id="GO:0008270">
    <property type="term" value="F:zinc ion binding"/>
    <property type="evidence" value="ECO:0007669"/>
    <property type="project" value="UniProtKB-KW"/>
</dbReference>
<dbReference type="PROSITE" id="PS50089">
    <property type="entry name" value="ZF_RING_2"/>
    <property type="match status" value="1"/>
</dbReference>
<keyword evidence="4" id="KW-0479">Metal-binding</keyword>
<keyword evidence="6" id="KW-0833">Ubl conjugation pathway</keyword>
<protein>
    <recommendedName>
        <fullName evidence="2">RING-type E3 ubiquitin transferase</fullName>
        <ecNumber evidence="2">2.3.2.27</ecNumber>
    </recommendedName>
</protein>
<reference evidence="10 11" key="1">
    <citation type="submission" date="2021-09" db="EMBL/GenBank/DDBJ databases">
        <title>Genomic insights and catalytic innovation underlie evolution of tropane alkaloids biosynthesis.</title>
        <authorList>
            <person name="Wang Y.-J."/>
            <person name="Tian T."/>
            <person name="Huang J.-P."/>
            <person name="Huang S.-X."/>
        </authorList>
    </citation>
    <scope>NUCLEOTIDE SEQUENCE [LARGE SCALE GENOMIC DNA]</scope>
    <source>
        <strain evidence="10">KIB-2018</strain>
        <tissue evidence="10">Leaf</tissue>
    </source>
</reference>
<gene>
    <name evidence="10" type="ORF">K2173_022670</name>
</gene>
<dbReference type="GO" id="GO:0005829">
    <property type="term" value="C:cytosol"/>
    <property type="evidence" value="ECO:0007669"/>
    <property type="project" value="TreeGrafter"/>
</dbReference>
<dbReference type="CDD" id="cd23116">
    <property type="entry name" value="RING-H2_AIRP1-like"/>
    <property type="match status" value="1"/>
</dbReference>
<keyword evidence="7" id="KW-0862">Zinc</keyword>
<dbReference type="Pfam" id="PF13639">
    <property type="entry name" value="zf-RING_2"/>
    <property type="match status" value="1"/>
</dbReference>
<dbReference type="InterPro" id="IPR013083">
    <property type="entry name" value="Znf_RING/FYVE/PHD"/>
</dbReference>
<evidence type="ECO:0000256" key="1">
    <source>
        <dbReference type="ARBA" id="ARBA00000900"/>
    </source>
</evidence>
<evidence type="ECO:0000256" key="3">
    <source>
        <dbReference type="ARBA" id="ARBA00022679"/>
    </source>
</evidence>
<evidence type="ECO:0000256" key="2">
    <source>
        <dbReference type="ARBA" id="ARBA00012483"/>
    </source>
</evidence>
<dbReference type="PANTHER" id="PTHR46463:SF44">
    <property type="entry name" value="RING_U-BOX SUPERFAMILY PROTEIN"/>
    <property type="match status" value="1"/>
</dbReference>
<dbReference type="EC" id="2.3.2.27" evidence="2"/>
<dbReference type="Proteomes" id="UP001159364">
    <property type="component" value="Linkage Group LG04"/>
</dbReference>
<accession>A0AAV8TQM2</accession>
<evidence type="ECO:0000313" key="11">
    <source>
        <dbReference type="Proteomes" id="UP001159364"/>
    </source>
</evidence>
<comment type="catalytic activity">
    <reaction evidence="1">
        <text>S-ubiquitinyl-[E2 ubiquitin-conjugating enzyme]-L-cysteine + [acceptor protein]-L-lysine = [E2 ubiquitin-conjugating enzyme]-L-cysteine + N(6)-ubiquitinyl-[acceptor protein]-L-lysine.</text>
        <dbReference type="EC" id="2.3.2.27"/>
    </reaction>
</comment>